<dbReference type="AlphaFoldDB" id="A0A2S4HDS1"/>
<name>A0A2S4HDS1_9GAMM</name>
<protein>
    <recommendedName>
        <fullName evidence="2">Chalcone isomerase domain-containing protein</fullName>
    </recommendedName>
</protein>
<sequence>MNKRITVLVTAALLLGQSLVFAADWRTVSSETYTLLWKDLTYTQLKVDPKQTLPQSGDILDPTYAKQILIEYKVGVSAERFRKMTNKALEDAFSAEELAAAAEDIARFCTWYIAVEKGDRYQLTWLPKEGLTLAMNDAELGTISSSESAALILSVWLGRAAVSEGQRDTMLAAWRKALANNK</sequence>
<dbReference type="InterPro" id="IPR016087">
    <property type="entry name" value="Chalcone_isomerase"/>
</dbReference>
<gene>
    <name evidence="3" type="ORF">C0068_14170</name>
</gene>
<keyword evidence="1" id="KW-0732">Signal</keyword>
<dbReference type="OrthoDB" id="270742at2"/>
<dbReference type="GO" id="GO:0016872">
    <property type="term" value="F:intramolecular lyase activity"/>
    <property type="evidence" value="ECO:0007669"/>
    <property type="project" value="InterPro"/>
</dbReference>
<comment type="caution">
    <text evidence="3">The sequence shown here is derived from an EMBL/GenBank/DDBJ whole genome shotgun (WGS) entry which is preliminary data.</text>
</comment>
<accession>A0A2S4HDS1</accession>
<dbReference type="InterPro" id="IPR036298">
    <property type="entry name" value="Chalcone_isomerase_sf"/>
</dbReference>
<feature type="signal peptide" evidence="1">
    <location>
        <begin position="1"/>
        <end position="22"/>
    </location>
</feature>
<dbReference type="Proteomes" id="UP000237222">
    <property type="component" value="Unassembled WGS sequence"/>
</dbReference>
<dbReference type="EMBL" id="PQGG01000031">
    <property type="protein sequence ID" value="POP52146.1"/>
    <property type="molecule type" value="Genomic_DNA"/>
</dbReference>
<dbReference type="SUPFAM" id="SSF54626">
    <property type="entry name" value="Chalcone isomerase"/>
    <property type="match status" value="1"/>
</dbReference>
<feature type="chain" id="PRO_5015739148" description="Chalcone isomerase domain-containing protein" evidence="1">
    <location>
        <begin position="23"/>
        <end position="182"/>
    </location>
</feature>
<proteinExistence type="predicted"/>
<organism evidence="3 4">
    <name type="scientific">Zhongshania marina</name>
    <dbReference type="NCBI Taxonomy" id="2304603"/>
    <lineage>
        <taxon>Bacteria</taxon>
        <taxon>Pseudomonadati</taxon>
        <taxon>Pseudomonadota</taxon>
        <taxon>Gammaproteobacteria</taxon>
        <taxon>Cellvibrionales</taxon>
        <taxon>Spongiibacteraceae</taxon>
        <taxon>Zhongshania</taxon>
    </lineage>
</organism>
<reference evidence="3" key="1">
    <citation type="submission" date="2018-01" db="EMBL/GenBank/DDBJ databases">
        <authorList>
            <person name="Yu X.-D."/>
        </authorList>
    </citation>
    <scope>NUCLEOTIDE SEQUENCE</scope>
    <source>
        <strain evidence="3">ZX-21</strain>
    </source>
</reference>
<feature type="domain" description="Chalcone isomerase" evidence="2">
    <location>
        <begin position="57"/>
        <end position="171"/>
    </location>
</feature>
<dbReference type="Gene3D" id="3.50.70.10">
    <property type="match status" value="1"/>
</dbReference>
<dbReference type="RefSeq" id="WP_103685129.1">
    <property type="nucleotide sequence ID" value="NZ_PQGG01000031.1"/>
</dbReference>
<evidence type="ECO:0000313" key="3">
    <source>
        <dbReference type="EMBL" id="POP52146.1"/>
    </source>
</evidence>
<dbReference type="Pfam" id="PF16036">
    <property type="entry name" value="Chalcone_3"/>
    <property type="match status" value="1"/>
</dbReference>
<evidence type="ECO:0000313" key="4">
    <source>
        <dbReference type="Proteomes" id="UP000237222"/>
    </source>
</evidence>
<dbReference type="InterPro" id="IPR016088">
    <property type="entry name" value="Chalcone_isomerase_3-sand"/>
</dbReference>
<evidence type="ECO:0000256" key="1">
    <source>
        <dbReference type="SAM" id="SignalP"/>
    </source>
</evidence>
<evidence type="ECO:0000259" key="2">
    <source>
        <dbReference type="Pfam" id="PF16036"/>
    </source>
</evidence>